<evidence type="ECO:0000259" key="1">
    <source>
        <dbReference type="PROSITE" id="PS50943"/>
    </source>
</evidence>
<dbReference type="Proteomes" id="UP001595829">
    <property type="component" value="Unassembled WGS sequence"/>
</dbReference>
<dbReference type="InterPro" id="IPR043917">
    <property type="entry name" value="DUF5753"/>
</dbReference>
<dbReference type="PROSITE" id="PS50943">
    <property type="entry name" value="HTH_CROC1"/>
    <property type="match status" value="1"/>
</dbReference>
<dbReference type="SUPFAM" id="SSF47413">
    <property type="entry name" value="lambda repressor-like DNA-binding domains"/>
    <property type="match status" value="1"/>
</dbReference>
<evidence type="ECO:0000313" key="2">
    <source>
        <dbReference type="EMBL" id="MFC5024863.1"/>
    </source>
</evidence>
<dbReference type="Pfam" id="PF13560">
    <property type="entry name" value="HTH_31"/>
    <property type="match status" value="1"/>
</dbReference>
<protein>
    <submittedName>
        <fullName evidence="2">DUF5753 domain-containing protein</fullName>
    </submittedName>
</protein>
<dbReference type="Pfam" id="PF19054">
    <property type="entry name" value="DUF5753"/>
    <property type="match status" value="1"/>
</dbReference>
<evidence type="ECO:0000313" key="3">
    <source>
        <dbReference type="Proteomes" id="UP001595829"/>
    </source>
</evidence>
<dbReference type="InterPro" id="IPR001387">
    <property type="entry name" value="Cro/C1-type_HTH"/>
</dbReference>
<proteinExistence type="predicted"/>
<keyword evidence="3" id="KW-1185">Reference proteome</keyword>
<dbReference type="Gene3D" id="1.10.260.40">
    <property type="entry name" value="lambda repressor-like DNA-binding domains"/>
    <property type="match status" value="1"/>
</dbReference>
<comment type="caution">
    <text evidence="2">The sequence shown here is derived from an EMBL/GenBank/DDBJ whole genome shotgun (WGS) entry which is preliminary data.</text>
</comment>
<name>A0ABV9XK26_9ACTN</name>
<feature type="domain" description="HTH cro/C1-type" evidence="1">
    <location>
        <begin position="22"/>
        <end position="75"/>
    </location>
</feature>
<dbReference type="EMBL" id="JBHSJD010000017">
    <property type="protein sequence ID" value="MFC5024863.1"/>
    <property type="molecule type" value="Genomic_DNA"/>
</dbReference>
<organism evidence="2 3">
    <name type="scientific">Streptomyces coeruleoprunus</name>
    <dbReference type="NCBI Taxonomy" id="285563"/>
    <lineage>
        <taxon>Bacteria</taxon>
        <taxon>Bacillati</taxon>
        <taxon>Actinomycetota</taxon>
        <taxon>Actinomycetes</taxon>
        <taxon>Kitasatosporales</taxon>
        <taxon>Streptomycetaceae</taxon>
        <taxon>Streptomyces</taxon>
    </lineage>
</organism>
<accession>A0ABV9XK26</accession>
<sequence length="279" mass="32029">MVSKRVVTDRSQEPRRRFREELRRLRTERGDSLRKLGDALGWDWSLFGKMENGQTLGSADVVQALDHYYGTPGFLLALWELALGDTSQFKEQFRNFMALERQATSIHLYAPSILPGLLQTREYARTLFELSGTFDVEEEIDEQVDARLSRRDVLVGEEAPDFRAILDEAVLRRPLLDAGTWRQQLEHIAEAASQRNVVVQVLPFSAGLRELHSTETWFLRLPEGRTVAWVETAYTGELVQESTGVELLHRGYDRLRDHALSPRASMEFVQRMLEEAPCP</sequence>
<reference evidence="3" key="1">
    <citation type="journal article" date="2019" name="Int. J. Syst. Evol. Microbiol.">
        <title>The Global Catalogue of Microorganisms (GCM) 10K type strain sequencing project: providing services to taxonomists for standard genome sequencing and annotation.</title>
        <authorList>
            <consortium name="The Broad Institute Genomics Platform"/>
            <consortium name="The Broad Institute Genome Sequencing Center for Infectious Disease"/>
            <person name="Wu L."/>
            <person name="Ma J."/>
        </authorList>
    </citation>
    <scope>NUCLEOTIDE SEQUENCE [LARGE SCALE GENOMIC DNA]</scope>
    <source>
        <strain evidence="3">CGMCC 4.1648</strain>
    </source>
</reference>
<dbReference type="InterPro" id="IPR010982">
    <property type="entry name" value="Lambda_DNA-bd_dom_sf"/>
</dbReference>
<gene>
    <name evidence="2" type="ORF">ACFPM3_22320</name>
</gene>
<dbReference type="RefSeq" id="WP_345691169.1">
    <property type="nucleotide sequence ID" value="NZ_BAABIT010000001.1"/>
</dbReference>
<dbReference type="SMART" id="SM00530">
    <property type="entry name" value="HTH_XRE"/>
    <property type="match status" value="1"/>
</dbReference>